<dbReference type="GO" id="GO:0031145">
    <property type="term" value="P:anaphase-promoting complex-dependent catabolic process"/>
    <property type="evidence" value="ECO:0007669"/>
    <property type="project" value="TreeGrafter"/>
</dbReference>
<dbReference type="PROSITE" id="PS50294">
    <property type="entry name" value="WD_REPEATS_REGION"/>
    <property type="match status" value="2"/>
</dbReference>
<feature type="repeat" description="WD" evidence="7">
    <location>
        <begin position="398"/>
        <end position="431"/>
    </location>
</feature>
<evidence type="ECO:0000256" key="4">
    <source>
        <dbReference type="ARBA" id="ARBA00022737"/>
    </source>
</evidence>
<dbReference type="PANTHER" id="PTHR19918:SF43">
    <property type="entry name" value="CELL DIVISION CYCLE 20.2, COFACTOR OF APC COMPLEX-LIKE ISOFORM X2"/>
    <property type="match status" value="1"/>
</dbReference>
<dbReference type="GO" id="GO:0051301">
    <property type="term" value="P:cell division"/>
    <property type="evidence" value="ECO:0007669"/>
    <property type="project" value="UniProtKB-KW"/>
</dbReference>
<accession>A0A9E7EIA3</accession>
<feature type="repeat" description="WD" evidence="7">
    <location>
        <begin position="283"/>
        <end position="315"/>
    </location>
</feature>
<evidence type="ECO:0000256" key="1">
    <source>
        <dbReference type="ARBA" id="ARBA00006445"/>
    </source>
</evidence>
<feature type="domain" description="CDC20/Fizzy WD40" evidence="8">
    <location>
        <begin position="131"/>
        <end position="429"/>
    </location>
</feature>
<sequence>MSPPLMRLRDREWHSPASQRFVDQGDRFIPTRSLMNLDFARSSLMRQPRRAGATVDLPEILTPKEEYRRRVEENWTLDSQGKPLKMLVFRGSPRKSHPSVLMVDEMLKEEREPPRSIRRIRHLPQSADRILDGPELIDDYYLNLMGWGKSNILAVALGRSLYLWNAAGSTVQLLLTTDADDHPTSVAWSVDGKMVAVGFASSKVEIWDAVALQQVRILEGHLARVGSLSWTWNMLSSGSRDASIINHDGTVLLLLLRSSVQKTKGTNAIVCAVRSFRRVSSKLRAHTGEVCGLKWSCGGDLLASGGNDNLVHVWESSKMGSSKYLHRLTDHRAAVRALAWCPFQPKTLASGGGTADQCIKIWNAQTGRHQKEILSAHGYNQNRLSLWAYPSLAKITDFTGHTDRILQLSQSPDGSTVVSAAADETIRFWKVFEPPPCSPGMDDEDRLFSLKRMHIR</sequence>
<comment type="similarity">
    <text evidence="1">Belongs to the WD repeat CDC20/Fizzy family.</text>
</comment>
<dbReference type="GO" id="GO:1905786">
    <property type="term" value="P:positive regulation of anaphase-promoting complex-dependent catabolic process"/>
    <property type="evidence" value="ECO:0007669"/>
    <property type="project" value="TreeGrafter"/>
</dbReference>
<dbReference type="OrthoDB" id="10263272at2759"/>
<name>A0A9E7EIA3_9LILI</name>
<dbReference type="InterPro" id="IPR036322">
    <property type="entry name" value="WD40_repeat_dom_sf"/>
</dbReference>
<dbReference type="GO" id="GO:0005680">
    <property type="term" value="C:anaphase-promoting complex"/>
    <property type="evidence" value="ECO:0007669"/>
    <property type="project" value="TreeGrafter"/>
</dbReference>
<keyword evidence="10" id="KW-1185">Reference proteome</keyword>
<dbReference type="Proteomes" id="UP001055439">
    <property type="component" value="Chromosome 10"/>
</dbReference>
<dbReference type="GO" id="GO:1990757">
    <property type="term" value="F:ubiquitin ligase activator activity"/>
    <property type="evidence" value="ECO:0007669"/>
    <property type="project" value="TreeGrafter"/>
</dbReference>
<dbReference type="InterPro" id="IPR033010">
    <property type="entry name" value="Cdc20/Fizzy"/>
</dbReference>
<evidence type="ECO:0000256" key="6">
    <source>
        <dbReference type="ARBA" id="ARBA00023306"/>
    </source>
</evidence>
<gene>
    <name evidence="9" type="ORF">MUK42_02129</name>
</gene>
<keyword evidence="2 7" id="KW-0853">WD repeat</keyword>
<dbReference type="EMBL" id="CP097503">
    <property type="protein sequence ID" value="URD77498.1"/>
    <property type="molecule type" value="Genomic_DNA"/>
</dbReference>
<dbReference type="InterPro" id="IPR001680">
    <property type="entry name" value="WD40_rpt"/>
</dbReference>
<dbReference type="SMART" id="SM00320">
    <property type="entry name" value="WD40"/>
    <property type="match status" value="5"/>
</dbReference>
<protein>
    <submittedName>
        <fullName evidence="9">WD domain, G-beta repeat</fullName>
    </submittedName>
</protein>
<evidence type="ECO:0000313" key="9">
    <source>
        <dbReference type="EMBL" id="URD77498.1"/>
    </source>
</evidence>
<dbReference type="GO" id="GO:0010997">
    <property type="term" value="F:anaphase-promoting complex binding"/>
    <property type="evidence" value="ECO:0007669"/>
    <property type="project" value="InterPro"/>
</dbReference>
<dbReference type="AlphaFoldDB" id="A0A9E7EIA3"/>
<dbReference type="PANTHER" id="PTHR19918">
    <property type="entry name" value="CELL DIVISION CYCLE 20 CDC20 FIZZY -RELATED"/>
    <property type="match status" value="1"/>
</dbReference>
<keyword evidence="5" id="KW-0498">Mitosis</keyword>
<keyword evidence="4" id="KW-0677">Repeat</keyword>
<keyword evidence="3" id="KW-0132">Cell division</keyword>
<evidence type="ECO:0000256" key="5">
    <source>
        <dbReference type="ARBA" id="ARBA00022776"/>
    </source>
</evidence>
<reference evidence="9" key="1">
    <citation type="submission" date="2022-05" db="EMBL/GenBank/DDBJ databases">
        <title>The Musa troglodytarum L. genome provides insights into the mechanism of non-climacteric behaviour and enrichment of carotenoids.</title>
        <authorList>
            <person name="Wang J."/>
        </authorList>
    </citation>
    <scope>NUCLEOTIDE SEQUENCE</scope>
    <source>
        <tissue evidence="9">Leaf</tissue>
    </source>
</reference>
<dbReference type="InterPro" id="IPR056150">
    <property type="entry name" value="WD40_CDC20-Fz"/>
</dbReference>
<proteinExistence type="inferred from homology"/>
<evidence type="ECO:0000259" key="8">
    <source>
        <dbReference type="Pfam" id="PF24807"/>
    </source>
</evidence>
<dbReference type="PROSITE" id="PS50082">
    <property type="entry name" value="WD_REPEATS_2"/>
    <property type="match status" value="2"/>
</dbReference>
<dbReference type="SUPFAM" id="SSF50978">
    <property type="entry name" value="WD40 repeat-like"/>
    <property type="match status" value="1"/>
</dbReference>
<dbReference type="Gene3D" id="2.130.10.10">
    <property type="entry name" value="YVTN repeat-like/Quinoprotein amine dehydrogenase"/>
    <property type="match status" value="1"/>
</dbReference>
<evidence type="ECO:0000256" key="7">
    <source>
        <dbReference type="PROSITE-ProRule" id="PRU00221"/>
    </source>
</evidence>
<evidence type="ECO:0000256" key="3">
    <source>
        <dbReference type="ARBA" id="ARBA00022618"/>
    </source>
</evidence>
<dbReference type="InterPro" id="IPR015943">
    <property type="entry name" value="WD40/YVTN_repeat-like_dom_sf"/>
</dbReference>
<evidence type="ECO:0000313" key="10">
    <source>
        <dbReference type="Proteomes" id="UP001055439"/>
    </source>
</evidence>
<keyword evidence="6" id="KW-0131">Cell cycle</keyword>
<evidence type="ECO:0000256" key="2">
    <source>
        <dbReference type="ARBA" id="ARBA00022574"/>
    </source>
</evidence>
<dbReference type="Pfam" id="PF24807">
    <property type="entry name" value="WD40_CDC20-Fz"/>
    <property type="match status" value="1"/>
</dbReference>
<organism evidence="9 10">
    <name type="scientific">Musa troglodytarum</name>
    <name type="common">fe'i banana</name>
    <dbReference type="NCBI Taxonomy" id="320322"/>
    <lineage>
        <taxon>Eukaryota</taxon>
        <taxon>Viridiplantae</taxon>
        <taxon>Streptophyta</taxon>
        <taxon>Embryophyta</taxon>
        <taxon>Tracheophyta</taxon>
        <taxon>Spermatophyta</taxon>
        <taxon>Magnoliopsida</taxon>
        <taxon>Liliopsida</taxon>
        <taxon>Zingiberales</taxon>
        <taxon>Musaceae</taxon>
        <taxon>Musa</taxon>
    </lineage>
</organism>